<feature type="domain" description="Cytochrome c" evidence="7">
    <location>
        <begin position="29"/>
        <end position="123"/>
    </location>
</feature>
<dbReference type="Proteomes" id="UP000772181">
    <property type="component" value="Unassembled WGS sequence"/>
</dbReference>
<evidence type="ECO:0000313" key="9">
    <source>
        <dbReference type="Proteomes" id="UP000772181"/>
    </source>
</evidence>
<dbReference type="Pfam" id="PF00034">
    <property type="entry name" value="Cytochrom_C"/>
    <property type="match status" value="2"/>
</dbReference>
<reference evidence="8" key="1">
    <citation type="submission" date="2020-07" db="EMBL/GenBank/DDBJ databases">
        <title>Huge and variable diversity of episymbiotic CPR bacteria and DPANN archaea in groundwater ecosystems.</title>
        <authorList>
            <person name="He C.Y."/>
            <person name="Keren R."/>
            <person name="Whittaker M."/>
            <person name="Farag I.F."/>
            <person name="Doudna J."/>
            <person name="Cate J.H.D."/>
            <person name="Banfield J.F."/>
        </authorList>
    </citation>
    <scope>NUCLEOTIDE SEQUENCE</scope>
    <source>
        <strain evidence="8">NC_groundwater_1482_Ag_S-0.65um_47_24</strain>
    </source>
</reference>
<keyword evidence="5 6" id="KW-0408">Iron</keyword>
<organism evidence="8 9">
    <name type="scientific">Tectimicrobiota bacterium</name>
    <dbReference type="NCBI Taxonomy" id="2528274"/>
    <lineage>
        <taxon>Bacteria</taxon>
        <taxon>Pseudomonadati</taxon>
        <taxon>Nitrospinota/Tectimicrobiota group</taxon>
        <taxon>Candidatus Tectimicrobiota</taxon>
    </lineage>
</organism>
<keyword evidence="2 6" id="KW-0349">Heme</keyword>
<evidence type="ECO:0000259" key="7">
    <source>
        <dbReference type="PROSITE" id="PS51007"/>
    </source>
</evidence>
<evidence type="ECO:0000313" key="8">
    <source>
        <dbReference type="EMBL" id="MBI4596263.1"/>
    </source>
</evidence>
<dbReference type="EMBL" id="JACQWF010000344">
    <property type="protein sequence ID" value="MBI4596263.1"/>
    <property type="molecule type" value="Genomic_DNA"/>
</dbReference>
<dbReference type="PANTHER" id="PTHR40394:SF2">
    <property type="entry name" value="QUINOL:CYTOCHROME C OXIDOREDUCTASE MEMBRANE PROTEIN"/>
    <property type="match status" value="1"/>
</dbReference>
<sequence>MKKSIILIAMVLLVGLGKEQETFGGNNPADLSRGQDSFKKNCVVCHGEKGLGDGLAAKFLFPKPRNFTDVMFKIRSTSSGDVPTDQDLFNTIKNGMPGSAMPSFSYLPEEERWKLVEFIKTLGVKKAGNKEINLWKIRKKPHEIEVPPQPELTGELLARGKQLYFDKNMACRDCHGEKGRGDGPKATSFKDDWGYPIIPNDFTRGIYKGGGTVSDLYLRFTTGMAGTPMPSFEESLPSHEDRWALSYYVKSLAGEKVARQLSQEKIVAKKVNKEIPLNPQDKIWTNTKVFEIPLMLLWQRQKVAEAISVRALQNGKNIAILLEWEDAVVNSRFIRPEDFTDAVALQFALTELQGHFSMGSKEEPVNIWQWRLDREMDLEKFHDVEDAHRGMVRDDYQFAHPDYPKSVEKEGHIPITPAQFHDKTYLTGWGAGNQFSNPKRPSAVEELNAEGFGTLEIQAPDDQGVAGRGVWNNGKWQVMFVRSLKTTSEKDVQFGAGKQISLAFAVWDGERRDRDGQKAVSYWQILEIEK</sequence>
<dbReference type="SUPFAM" id="SSF46626">
    <property type="entry name" value="Cytochrome c"/>
    <property type="match status" value="2"/>
</dbReference>
<dbReference type="GO" id="GO:0009055">
    <property type="term" value="F:electron transfer activity"/>
    <property type="evidence" value="ECO:0007669"/>
    <property type="project" value="InterPro"/>
</dbReference>
<comment type="caution">
    <text evidence="8">The sequence shown here is derived from an EMBL/GenBank/DDBJ whole genome shotgun (WGS) entry which is preliminary data.</text>
</comment>
<dbReference type="Gene3D" id="1.10.760.10">
    <property type="entry name" value="Cytochrome c-like domain"/>
    <property type="match status" value="2"/>
</dbReference>
<dbReference type="PROSITE" id="PS51007">
    <property type="entry name" value="CYTC"/>
    <property type="match status" value="2"/>
</dbReference>
<keyword evidence="3 6" id="KW-0479">Metal-binding</keyword>
<evidence type="ECO:0000256" key="5">
    <source>
        <dbReference type="ARBA" id="ARBA00023004"/>
    </source>
</evidence>
<dbReference type="SMART" id="SM00887">
    <property type="entry name" value="EB_dh"/>
    <property type="match status" value="1"/>
</dbReference>
<proteinExistence type="predicted"/>
<dbReference type="Gene3D" id="2.60.40.1190">
    <property type="match status" value="1"/>
</dbReference>
<dbReference type="InterPro" id="IPR036909">
    <property type="entry name" value="Cyt_c-like_dom_sf"/>
</dbReference>
<dbReference type="PANTHER" id="PTHR40394">
    <property type="entry name" value="LIPOPROTEIN-RELATED"/>
    <property type="match status" value="1"/>
</dbReference>
<dbReference type="AlphaFoldDB" id="A0A933LQK2"/>
<evidence type="ECO:0000256" key="3">
    <source>
        <dbReference type="ARBA" id="ARBA00022723"/>
    </source>
</evidence>
<keyword evidence="1" id="KW-0813">Transport</keyword>
<evidence type="ECO:0000256" key="4">
    <source>
        <dbReference type="ARBA" id="ARBA00022982"/>
    </source>
</evidence>
<evidence type="ECO:0000256" key="2">
    <source>
        <dbReference type="ARBA" id="ARBA00022617"/>
    </source>
</evidence>
<dbReference type="InterPro" id="IPR019020">
    <property type="entry name" value="Cyt-c552/DMSO_Rdtase_haem-bd"/>
</dbReference>
<accession>A0A933LQK2</accession>
<name>A0A933LQK2_UNCTE</name>
<dbReference type="GO" id="GO:0046872">
    <property type="term" value="F:metal ion binding"/>
    <property type="evidence" value="ECO:0007669"/>
    <property type="project" value="UniProtKB-KW"/>
</dbReference>
<feature type="domain" description="Cytochrome c" evidence="7">
    <location>
        <begin position="155"/>
        <end position="253"/>
    </location>
</feature>
<dbReference type="GO" id="GO:0020037">
    <property type="term" value="F:heme binding"/>
    <property type="evidence" value="ECO:0007669"/>
    <property type="project" value="InterPro"/>
</dbReference>
<dbReference type="Pfam" id="PF09459">
    <property type="entry name" value="EB_dh"/>
    <property type="match status" value="1"/>
</dbReference>
<keyword evidence="4" id="KW-0249">Electron transport</keyword>
<protein>
    <submittedName>
        <fullName evidence="8">C-type cytochrome</fullName>
    </submittedName>
</protein>
<evidence type="ECO:0000256" key="1">
    <source>
        <dbReference type="ARBA" id="ARBA00022448"/>
    </source>
</evidence>
<evidence type="ECO:0000256" key="6">
    <source>
        <dbReference type="PROSITE-ProRule" id="PRU00433"/>
    </source>
</evidence>
<gene>
    <name evidence="8" type="ORF">HY730_07815</name>
</gene>
<dbReference type="InterPro" id="IPR009056">
    <property type="entry name" value="Cyt_c-like_dom"/>
</dbReference>